<feature type="transmembrane region" description="Helical" evidence="1">
    <location>
        <begin position="322"/>
        <end position="340"/>
    </location>
</feature>
<feature type="transmembrane region" description="Helical" evidence="1">
    <location>
        <begin position="259"/>
        <end position="277"/>
    </location>
</feature>
<feature type="transmembrane region" description="Helical" evidence="1">
    <location>
        <begin position="361"/>
        <end position="380"/>
    </location>
</feature>
<accession>A0A239AKD5</accession>
<gene>
    <name evidence="2" type="ORF">SAMN06269173_11339</name>
</gene>
<evidence type="ECO:0000313" key="3">
    <source>
        <dbReference type="Proteomes" id="UP000198310"/>
    </source>
</evidence>
<sequence length="505" mass="56315">MQTIPTPKPIVPLRNRQDLFLSESQVRQPSLAYHSDSPVSFDRLCLFCFGWAMASLLHCLSFSERFTSEFPFSYALIVAASLVILNPRSVGLFLVMVSMSLCNTLTWMPQEPNHILFEFIVNLGILSALGWALFRHFRAGGTREMLQTPLVRVGLFNAFAPFVRLSLVVLYFFAVLHKLNWDYFNIDISCSTVLLKGYGHRLPFIPINTFTQWGAVVGTLVVETAIPVLLCFRRTRLAGILLGMGFHYFLAIHPAQGLFSFSGLLFASYLLFVPMSLPGKVQQLATSWFGKATQKVAFACRVLLILGILGLVAAGATTHAVGLLVCLVWGALLIAGYLLMMRGFTAGNERMGPLLRVQTAAFWLVPAVLIFNGLNPYLGLKTEKSFSMFSNLRTEGGVSNHVLIRKVAYLTDVQNDLIDIKATNLAALQAFADQQELITYFKLRSITSTAKQDFYAQYTRNGVLQTVRVVNGVSTQPELLKPYPWLVNKFVRFRAVNKGACLCKH</sequence>
<feature type="transmembrane region" description="Helical" evidence="1">
    <location>
        <begin position="41"/>
        <end position="60"/>
    </location>
</feature>
<dbReference type="EMBL" id="FZNS01000013">
    <property type="protein sequence ID" value="SNR95841.1"/>
    <property type="molecule type" value="Genomic_DNA"/>
</dbReference>
<evidence type="ECO:0000256" key="1">
    <source>
        <dbReference type="SAM" id="Phobius"/>
    </source>
</evidence>
<organism evidence="2 3">
    <name type="scientific">Hymenobacter mucosus</name>
    <dbReference type="NCBI Taxonomy" id="1411120"/>
    <lineage>
        <taxon>Bacteria</taxon>
        <taxon>Pseudomonadati</taxon>
        <taxon>Bacteroidota</taxon>
        <taxon>Cytophagia</taxon>
        <taxon>Cytophagales</taxon>
        <taxon>Hymenobacteraceae</taxon>
        <taxon>Hymenobacter</taxon>
    </lineage>
</organism>
<evidence type="ECO:0000313" key="2">
    <source>
        <dbReference type="EMBL" id="SNR95841.1"/>
    </source>
</evidence>
<feature type="transmembrane region" description="Helical" evidence="1">
    <location>
        <begin position="298"/>
        <end position="316"/>
    </location>
</feature>
<feature type="transmembrane region" description="Helical" evidence="1">
    <location>
        <begin position="72"/>
        <end position="95"/>
    </location>
</feature>
<feature type="transmembrane region" description="Helical" evidence="1">
    <location>
        <begin position="237"/>
        <end position="253"/>
    </location>
</feature>
<keyword evidence="1" id="KW-1133">Transmembrane helix</keyword>
<dbReference type="Proteomes" id="UP000198310">
    <property type="component" value="Unassembled WGS sequence"/>
</dbReference>
<proteinExistence type="predicted"/>
<keyword evidence="3" id="KW-1185">Reference proteome</keyword>
<keyword evidence="1" id="KW-0472">Membrane</keyword>
<dbReference type="AlphaFoldDB" id="A0A239AKD5"/>
<reference evidence="3" key="1">
    <citation type="submission" date="2017-06" db="EMBL/GenBank/DDBJ databases">
        <authorList>
            <person name="Varghese N."/>
            <person name="Submissions S."/>
        </authorList>
    </citation>
    <scope>NUCLEOTIDE SEQUENCE [LARGE SCALE GENOMIC DNA]</scope>
    <source>
        <strain evidence="3">DSM 28041</strain>
    </source>
</reference>
<feature type="transmembrane region" description="Helical" evidence="1">
    <location>
        <begin position="210"/>
        <end position="230"/>
    </location>
</feature>
<feature type="transmembrane region" description="Helical" evidence="1">
    <location>
        <begin position="155"/>
        <end position="174"/>
    </location>
</feature>
<dbReference type="RefSeq" id="WP_143437225.1">
    <property type="nucleotide sequence ID" value="NZ_FZNS01000013.1"/>
</dbReference>
<protein>
    <submittedName>
        <fullName evidence="2">Vitamin K-dependent gamma-carboxylase</fullName>
    </submittedName>
</protein>
<feature type="transmembrane region" description="Helical" evidence="1">
    <location>
        <begin position="115"/>
        <end position="134"/>
    </location>
</feature>
<name>A0A239AKD5_9BACT</name>
<keyword evidence="1" id="KW-0812">Transmembrane</keyword>